<accession>A0ABQ5TRK1</accession>
<evidence type="ECO:0000313" key="7">
    <source>
        <dbReference type="Proteomes" id="UP001275436"/>
    </source>
</evidence>
<organism evidence="6 7">
    <name type="scientific">Oceanobacillus kimchii</name>
    <dbReference type="NCBI Taxonomy" id="746691"/>
    <lineage>
        <taxon>Bacteria</taxon>
        <taxon>Bacillati</taxon>
        <taxon>Bacillota</taxon>
        <taxon>Bacilli</taxon>
        <taxon>Bacillales</taxon>
        <taxon>Bacillaceae</taxon>
        <taxon>Oceanobacillus</taxon>
    </lineage>
</organism>
<comment type="caution">
    <text evidence="6">The sequence shown here is derived from an EMBL/GenBank/DDBJ whole genome shotgun (WGS) entry which is preliminary data.</text>
</comment>
<evidence type="ECO:0000256" key="3">
    <source>
        <dbReference type="ARBA" id="ARBA00022989"/>
    </source>
</evidence>
<protein>
    <recommendedName>
        <fullName evidence="5">RDD domain-containing protein</fullName>
    </recommendedName>
</protein>
<evidence type="ECO:0000259" key="5">
    <source>
        <dbReference type="Pfam" id="PF06271"/>
    </source>
</evidence>
<dbReference type="Pfam" id="PF06271">
    <property type="entry name" value="RDD"/>
    <property type="match status" value="1"/>
</dbReference>
<sequence>MKAITKKRTKAYFIDLAISTAVTIGVEQLMRKKIKSEAVHALVTPTVVMWGLEYAQLRRCGQTIGYKQTGLKIEGTDGQAPTPNQIIKRMAYRDCLSTFKYLGDRKGFEGKDGSVLPQDTYAETVVKEV</sequence>
<name>A0ABQ5TRK1_9BACI</name>
<keyword evidence="7" id="KW-1185">Reference proteome</keyword>
<dbReference type="RefSeq" id="WP_069684869.1">
    <property type="nucleotide sequence ID" value="NZ_BSKO01000001.1"/>
</dbReference>
<keyword evidence="4" id="KW-0472">Membrane</keyword>
<feature type="domain" description="RDD" evidence="5">
    <location>
        <begin position="7"/>
        <end position="91"/>
    </location>
</feature>
<evidence type="ECO:0000256" key="2">
    <source>
        <dbReference type="ARBA" id="ARBA00022692"/>
    </source>
</evidence>
<dbReference type="Proteomes" id="UP001275436">
    <property type="component" value="Unassembled WGS sequence"/>
</dbReference>
<evidence type="ECO:0000313" key="6">
    <source>
        <dbReference type="EMBL" id="GLO67945.1"/>
    </source>
</evidence>
<evidence type="ECO:0000256" key="1">
    <source>
        <dbReference type="ARBA" id="ARBA00004141"/>
    </source>
</evidence>
<dbReference type="InterPro" id="IPR010432">
    <property type="entry name" value="RDD"/>
</dbReference>
<proteinExistence type="predicted"/>
<reference evidence="6 7" key="1">
    <citation type="submission" date="2023-02" db="EMBL/GenBank/DDBJ databases">
        <title>Oceanobacillus kimchii IFOP_LL358 isolated form Alexandrium catenella lab strain.</title>
        <authorList>
            <person name="Gajardo G."/>
            <person name="Ueki S."/>
            <person name="Maruyama F."/>
        </authorList>
    </citation>
    <scope>NUCLEOTIDE SEQUENCE [LARGE SCALE GENOMIC DNA]</scope>
    <source>
        <strain evidence="6 7">IFOP_LL358</strain>
    </source>
</reference>
<gene>
    <name evidence="6" type="ORF">MACH08_37290</name>
</gene>
<evidence type="ECO:0000256" key="4">
    <source>
        <dbReference type="ARBA" id="ARBA00023136"/>
    </source>
</evidence>
<keyword evidence="3" id="KW-1133">Transmembrane helix</keyword>
<comment type="subcellular location">
    <subcellularLocation>
        <location evidence="1">Membrane</location>
        <topology evidence="1">Multi-pass membrane protein</topology>
    </subcellularLocation>
</comment>
<keyword evidence="2" id="KW-0812">Transmembrane</keyword>
<dbReference type="EMBL" id="BSKO01000001">
    <property type="protein sequence ID" value="GLO67945.1"/>
    <property type="molecule type" value="Genomic_DNA"/>
</dbReference>